<gene>
    <name evidence="1" type="ORF">LKD40_00530</name>
</gene>
<dbReference type="AlphaFoldDB" id="A0AAW4W3Y1"/>
<name>A0AAW4W3Y1_9FIRM</name>
<dbReference type="InterPro" id="IPR018755">
    <property type="entry name" value="Phage_Mu_Gp48"/>
</dbReference>
<evidence type="ECO:0000313" key="2">
    <source>
        <dbReference type="Proteomes" id="UP001198612"/>
    </source>
</evidence>
<evidence type="ECO:0000313" key="1">
    <source>
        <dbReference type="EMBL" id="MCC2226309.1"/>
    </source>
</evidence>
<keyword evidence="2" id="KW-1185">Reference proteome</keyword>
<dbReference type="EMBL" id="JAJEQQ010000001">
    <property type="protein sequence ID" value="MCC2226309.1"/>
    <property type="molecule type" value="Genomic_DNA"/>
</dbReference>
<dbReference type="RefSeq" id="WP_227588307.1">
    <property type="nucleotide sequence ID" value="NZ_JAJEQQ010000001.1"/>
</dbReference>
<protein>
    <submittedName>
        <fullName evidence="1">YmfQ family protein</fullName>
    </submittedName>
</protein>
<dbReference type="Pfam" id="PF10076">
    <property type="entry name" value="Phage_Mu_Gp48"/>
    <property type="match status" value="1"/>
</dbReference>
<organism evidence="1 2">
    <name type="scientific">Blautia fusiformis</name>
    <dbReference type="NCBI Taxonomy" id="2881264"/>
    <lineage>
        <taxon>Bacteria</taxon>
        <taxon>Bacillati</taxon>
        <taxon>Bacillota</taxon>
        <taxon>Clostridia</taxon>
        <taxon>Lachnospirales</taxon>
        <taxon>Lachnospiraceae</taxon>
        <taxon>Blautia</taxon>
    </lineage>
</organism>
<sequence length="293" mass="33286">MFDLENFPTRELARDMMGMISPIYDNSYVGKWIFEVMSVPLSLAQKTINELREQAFPETATWSLPYWEQSYGIPTNESLSIEERRSQVIRKRNYRKPMNPARIEMLLKELCGRDVELIENTAPHTFEIRVSPGTSEASLDQIIKLVNEVKQAQKSFRVVFDTPTTIKIRADPQPQKFPYRMTARGRKAGTYPQVNWVGISEHGSVIVTANRMSREFPYVVAGTKPDRAYDARLTALQLQASSEGKGVKFPYPISGTKPDRSFLAEIEPGALNVQVDSTNAEVLYRACGSKRKL</sequence>
<comment type="caution">
    <text evidence="1">The sequence shown here is derived from an EMBL/GenBank/DDBJ whole genome shotgun (WGS) entry which is preliminary data.</text>
</comment>
<dbReference type="Proteomes" id="UP001198612">
    <property type="component" value="Unassembled WGS sequence"/>
</dbReference>
<proteinExistence type="predicted"/>
<reference evidence="1 2" key="1">
    <citation type="submission" date="2021-10" db="EMBL/GenBank/DDBJ databases">
        <title>Anaerobic single-cell dispensing facilitates the cultivation of human gut bacteria.</title>
        <authorList>
            <person name="Afrizal A."/>
        </authorList>
    </citation>
    <scope>NUCLEOTIDE SEQUENCE [LARGE SCALE GENOMIC DNA]</scope>
    <source>
        <strain evidence="1 2">CLA-AA-H217</strain>
    </source>
</reference>
<accession>A0AAW4W3Y1</accession>